<gene>
    <name evidence="1" type="ORF">dnl_27810</name>
</gene>
<name>A0A975B7T3_9BACT</name>
<protein>
    <submittedName>
        <fullName evidence="1">Uncharacterized protein</fullName>
    </submittedName>
</protein>
<dbReference type="Proteomes" id="UP000663720">
    <property type="component" value="Chromosome"/>
</dbReference>
<proteinExistence type="predicted"/>
<dbReference type="EMBL" id="CP061799">
    <property type="protein sequence ID" value="QTA80476.1"/>
    <property type="molecule type" value="Genomic_DNA"/>
</dbReference>
<keyword evidence="2" id="KW-1185">Reference proteome</keyword>
<accession>A0A975B7T3</accession>
<organism evidence="1 2">
    <name type="scientific">Desulfonema limicola</name>
    <dbReference type="NCBI Taxonomy" id="45656"/>
    <lineage>
        <taxon>Bacteria</taxon>
        <taxon>Pseudomonadati</taxon>
        <taxon>Thermodesulfobacteriota</taxon>
        <taxon>Desulfobacteria</taxon>
        <taxon>Desulfobacterales</taxon>
        <taxon>Desulfococcaceae</taxon>
        <taxon>Desulfonema</taxon>
    </lineage>
</organism>
<dbReference type="AlphaFoldDB" id="A0A975B7T3"/>
<reference evidence="1" key="1">
    <citation type="journal article" date="2021" name="Microb. Physiol.">
        <title>Proteogenomic Insights into the Physiology of Marine, Sulfate-Reducing, Filamentous Desulfonema limicola and Desulfonema magnum.</title>
        <authorList>
            <person name="Schnaars V."/>
            <person name="Wohlbrand L."/>
            <person name="Scheve S."/>
            <person name="Hinrichs C."/>
            <person name="Reinhardt R."/>
            <person name="Rabus R."/>
        </authorList>
    </citation>
    <scope>NUCLEOTIDE SEQUENCE</scope>
    <source>
        <strain evidence="1">5ac10</strain>
    </source>
</reference>
<dbReference type="KEGG" id="dli:dnl_27810"/>
<evidence type="ECO:0000313" key="1">
    <source>
        <dbReference type="EMBL" id="QTA80476.1"/>
    </source>
</evidence>
<sequence length="53" mass="5953">MNKIQETISEMAADIYEVGAIDKTTLRKFDIKSLSPVPNYTAKQIRYSGDMGI</sequence>
<dbReference type="RefSeq" id="WP_207692121.1">
    <property type="nucleotide sequence ID" value="NZ_CP061799.1"/>
</dbReference>
<evidence type="ECO:0000313" key="2">
    <source>
        <dbReference type="Proteomes" id="UP000663720"/>
    </source>
</evidence>